<keyword evidence="1" id="KW-1133">Transmembrane helix</keyword>
<accession>A0ABD6F464</accession>
<gene>
    <name evidence="2" type="ORF">AB6A40_010994</name>
</gene>
<dbReference type="AlphaFoldDB" id="A0ABD6F464"/>
<evidence type="ECO:0000313" key="3">
    <source>
        <dbReference type="Proteomes" id="UP001608902"/>
    </source>
</evidence>
<feature type="transmembrane region" description="Helical" evidence="1">
    <location>
        <begin position="6"/>
        <end position="26"/>
    </location>
</feature>
<dbReference type="EMBL" id="JBGFUD010016373">
    <property type="protein sequence ID" value="MFH4984285.1"/>
    <property type="molecule type" value="Genomic_DNA"/>
</dbReference>
<dbReference type="Proteomes" id="UP001608902">
    <property type="component" value="Unassembled WGS sequence"/>
</dbReference>
<proteinExistence type="predicted"/>
<feature type="transmembrane region" description="Helical" evidence="1">
    <location>
        <begin position="47"/>
        <end position="75"/>
    </location>
</feature>
<protein>
    <submittedName>
        <fullName evidence="2">Uncharacterized protein</fullName>
    </submittedName>
</protein>
<organism evidence="2 3">
    <name type="scientific">Gnathostoma spinigerum</name>
    <dbReference type="NCBI Taxonomy" id="75299"/>
    <lineage>
        <taxon>Eukaryota</taxon>
        <taxon>Metazoa</taxon>
        <taxon>Ecdysozoa</taxon>
        <taxon>Nematoda</taxon>
        <taxon>Chromadorea</taxon>
        <taxon>Rhabditida</taxon>
        <taxon>Spirurina</taxon>
        <taxon>Gnathostomatomorpha</taxon>
        <taxon>Gnathostomatoidea</taxon>
        <taxon>Gnathostomatidae</taxon>
        <taxon>Gnathostoma</taxon>
    </lineage>
</organism>
<name>A0ABD6F464_9BILA</name>
<sequence length="101" mass="11716">MMIVNYVFVISILPACIALFETHLKFNWWRPLQLKIREWPASAADFFFSDIAPFIITWLRFPLVILGIVLFGLAVRCVCWSPGIRLPQHNSMQVTQFHPAV</sequence>
<evidence type="ECO:0000256" key="1">
    <source>
        <dbReference type="SAM" id="Phobius"/>
    </source>
</evidence>
<comment type="caution">
    <text evidence="2">The sequence shown here is derived from an EMBL/GenBank/DDBJ whole genome shotgun (WGS) entry which is preliminary data.</text>
</comment>
<reference evidence="2 3" key="1">
    <citation type="submission" date="2024-08" db="EMBL/GenBank/DDBJ databases">
        <title>Gnathostoma spinigerum genome.</title>
        <authorList>
            <person name="Gonzalez-Bertolin B."/>
            <person name="Monzon S."/>
            <person name="Zaballos A."/>
            <person name="Jimenez P."/>
            <person name="Dekumyoy P."/>
            <person name="Varona S."/>
            <person name="Cuesta I."/>
            <person name="Sumanam S."/>
            <person name="Adisakwattana P."/>
            <person name="Gasser R.B."/>
            <person name="Hernandez-Gonzalez A."/>
            <person name="Young N.D."/>
            <person name="Perteguer M.J."/>
        </authorList>
    </citation>
    <scope>NUCLEOTIDE SEQUENCE [LARGE SCALE GENOMIC DNA]</scope>
    <source>
        <strain evidence="2">AL3</strain>
        <tissue evidence="2">Liver</tissue>
    </source>
</reference>
<keyword evidence="3" id="KW-1185">Reference proteome</keyword>
<evidence type="ECO:0000313" key="2">
    <source>
        <dbReference type="EMBL" id="MFH4984285.1"/>
    </source>
</evidence>
<keyword evidence="1" id="KW-0472">Membrane</keyword>
<keyword evidence="1" id="KW-0812">Transmembrane</keyword>